<protein>
    <submittedName>
        <fullName evidence="1">Expressed protein</fullName>
    </submittedName>
</protein>
<reference evidence="1 2" key="1">
    <citation type="journal article" date="2010" name="Nat. Biotechnol.">
        <title>Genome sequence of the model mushroom Schizophyllum commune.</title>
        <authorList>
            <person name="Ohm R.A."/>
            <person name="de Jong J.F."/>
            <person name="Lugones L.G."/>
            <person name="Aerts A."/>
            <person name="Kothe E."/>
            <person name="Stajich J.E."/>
            <person name="de Vries R.P."/>
            <person name="Record E."/>
            <person name="Levasseur A."/>
            <person name="Baker S.E."/>
            <person name="Bartholomew K.A."/>
            <person name="Coutinho P.M."/>
            <person name="Erdmann S."/>
            <person name="Fowler T.J."/>
            <person name="Gathman A.C."/>
            <person name="Lombard V."/>
            <person name="Henrissat B."/>
            <person name="Knabe N."/>
            <person name="Kuees U."/>
            <person name="Lilly W.W."/>
            <person name="Lindquist E."/>
            <person name="Lucas S."/>
            <person name="Magnuson J.K."/>
            <person name="Piumi F."/>
            <person name="Raudaskoski M."/>
            <person name="Salamov A."/>
            <person name="Schmutz J."/>
            <person name="Schwarze F.W.M.R."/>
            <person name="vanKuyk P.A."/>
            <person name="Horton J.S."/>
            <person name="Grigoriev I.V."/>
            <person name="Woesten H.A.B."/>
        </authorList>
    </citation>
    <scope>NUCLEOTIDE SEQUENCE [LARGE SCALE GENOMIC DNA]</scope>
    <source>
        <strain evidence="2">H4-8 / FGSC 9210</strain>
    </source>
</reference>
<dbReference type="AlphaFoldDB" id="D8Q2G4"/>
<name>D8Q2G4_SCHCM</name>
<evidence type="ECO:0000313" key="1">
    <source>
        <dbReference type="EMBL" id="EFI98114.1"/>
    </source>
</evidence>
<dbReference type="Proteomes" id="UP000007431">
    <property type="component" value="Unassembled WGS sequence"/>
</dbReference>
<keyword evidence="2" id="KW-1185">Reference proteome</keyword>
<sequence>MALHAVAQATRRARDLPSLMYMTHLQCSRFAAWIDLFVEECDPADIPPLERFECLERMCAIIKLDGFAWVDRSGSLARVEGEMNLLQAQQQLVPHFTPRAWADDLDLGSGGGGGTAFSDNAFGDLHGNDDLYDTAWNMSMGSSNSLSGARISPDFSSTTGIGNMLDSDSRMLEQALLQSNFL</sequence>
<dbReference type="EMBL" id="GL377305">
    <property type="protein sequence ID" value="EFI98114.1"/>
    <property type="molecule type" value="Genomic_DNA"/>
</dbReference>
<accession>D8Q2G4</accession>
<dbReference type="InParanoid" id="D8Q2G4"/>
<evidence type="ECO:0000313" key="2">
    <source>
        <dbReference type="Proteomes" id="UP000007431"/>
    </source>
</evidence>
<proteinExistence type="predicted"/>
<dbReference type="HOGENOM" id="CLU_1482808_0_0_1"/>
<dbReference type="KEGG" id="scm:SCHCO_02620469"/>
<dbReference type="OrthoDB" id="3046261at2759"/>
<dbReference type="GeneID" id="9586137"/>
<dbReference type="VEuPathDB" id="FungiDB:SCHCODRAFT_02620469"/>
<gene>
    <name evidence="1" type="ORF">SCHCODRAFT_82146</name>
</gene>
<organism evidence="2">
    <name type="scientific">Schizophyllum commune (strain H4-8 / FGSC 9210)</name>
    <name type="common">Split gill fungus</name>
    <dbReference type="NCBI Taxonomy" id="578458"/>
    <lineage>
        <taxon>Eukaryota</taxon>
        <taxon>Fungi</taxon>
        <taxon>Dikarya</taxon>
        <taxon>Basidiomycota</taxon>
        <taxon>Agaricomycotina</taxon>
        <taxon>Agaricomycetes</taxon>
        <taxon>Agaricomycetidae</taxon>
        <taxon>Agaricales</taxon>
        <taxon>Schizophyllaceae</taxon>
        <taxon>Schizophyllum</taxon>
    </lineage>
</organism>